<dbReference type="EMBL" id="JAVYAA010000001">
    <property type="protein sequence ID" value="MDT8975820.1"/>
    <property type="molecule type" value="Genomic_DNA"/>
</dbReference>
<evidence type="ECO:0000313" key="2">
    <source>
        <dbReference type="EMBL" id="MDT8975820.1"/>
    </source>
</evidence>
<protein>
    <submittedName>
        <fullName evidence="2">Uncharacterized protein</fullName>
    </submittedName>
</protein>
<dbReference type="RefSeq" id="WP_315744028.1">
    <property type="nucleotide sequence ID" value="NZ_JAVYAA010000001.1"/>
</dbReference>
<reference evidence="3" key="1">
    <citation type="submission" date="2023-09" db="EMBL/GenBank/DDBJ databases">
        <title>Paenibacillus sp. chi10 Genome sequencing and assembly.</title>
        <authorList>
            <person name="Kim I."/>
        </authorList>
    </citation>
    <scope>NUCLEOTIDE SEQUENCE [LARGE SCALE GENOMIC DNA]</scope>
    <source>
        <strain evidence="3">chi10</strain>
    </source>
</reference>
<dbReference type="AlphaFoldDB" id="A0AAJ2JRV7"/>
<sequence>MSLQGLISVAIFTGYWTKERLALFVGALNLVFVVVTFVTRPSMSDIGHAFASWNVPEMLQGSLIWYIVATIGNAVAP</sequence>
<accession>A0AAJ2JRV7</accession>
<feature type="transmembrane region" description="Helical" evidence="1">
    <location>
        <begin position="58"/>
        <end position="76"/>
    </location>
</feature>
<evidence type="ECO:0000256" key="1">
    <source>
        <dbReference type="SAM" id="Phobius"/>
    </source>
</evidence>
<proteinExistence type="predicted"/>
<comment type="caution">
    <text evidence="2">The sequence shown here is derived from an EMBL/GenBank/DDBJ whole genome shotgun (WGS) entry which is preliminary data.</text>
</comment>
<dbReference type="Proteomes" id="UP001250538">
    <property type="component" value="Unassembled WGS sequence"/>
</dbReference>
<keyword evidence="1" id="KW-0812">Transmembrane</keyword>
<organism evidence="2 3">
    <name type="scientific">Paenibacillus suaedae</name>
    <dbReference type="NCBI Taxonomy" id="3077233"/>
    <lineage>
        <taxon>Bacteria</taxon>
        <taxon>Bacillati</taxon>
        <taxon>Bacillota</taxon>
        <taxon>Bacilli</taxon>
        <taxon>Bacillales</taxon>
        <taxon>Paenibacillaceae</taxon>
        <taxon>Paenibacillus</taxon>
    </lineage>
</organism>
<evidence type="ECO:0000313" key="3">
    <source>
        <dbReference type="Proteomes" id="UP001250538"/>
    </source>
</evidence>
<gene>
    <name evidence="2" type="ORF">RQP50_06150</name>
</gene>
<keyword evidence="1" id="KW-0472">Membrane</keyword>
<name>A0AAJ2JRV7_9BACL</name>
<keyword evidence="3" id="KW-1185">Reference proteome</keyword>
<feature type="transmembrane region" description="Helical" evidence="1">
    <location>
        <begin position="21"/>
        <end position="38"/>
    </location>
</feature>
<keyword evidence="1" id="KW-1133">Transmembrane helix</keyword>